<evidence type="ECO:0000313" key="2">
    <source>
        <dbReference type="Proteomes" id="UP000636793"/>
    </source>
</evidence>
<organism evidence="1 2">
    <name type="scientific">Flexivirga endophytica</name>
    <dbReference type="NCBI Taxonomy" id="1849103"/>
    <lineage>
        <taxon>Bacteria</taxon>
        <taxon>Bacillati</taxon>
        <taxon>Actinomycetota</taxon>
        <taxon>Actinomycetes</taxon>
        <taxon>Micrococcales</taxon>
        <taxon>Dermacoccaceae</taxon>
        <taxon>Flexivirga</taxon>
    </lineage>
</organism>
<keyword evidence="2" id="KW-1185">Reference proteome</keyword>
<name>A0A916WQM6_9MICO</name>
<dbReference type="RefSeq" id="WP_188836048.1">
    <property type="nucleotide sequence ID" value="NZ_BMHI01000002.1"/>
</dbReference>
<sequence length="562" mass="59010">MSSKVRRRNRSTRARVAMIAVVALVFALLQGLSDPAPAHAGDVLPSGQLQAKLYNVTPYTLTAVGGWSEYGNATPATVPPGGAALYDVDGSDVLSGGTFCPDDWVNQLNGWVTWKADVLGGPPEYLTVSVHGTRSHSDWGCWQPKGQIYPAVDVWNTTTPPPAGWTYADGAPGPQTIDPQLTYTHNLPTVLDQTIGVTGDWTLDARTPLGHGLDEALDSICGEPSPNCSFTQTEPFKWSLGTPSVAGEALNCAATGNPDSLSLDYTSTQSASLTVGGSVSADTETTLFGVIGAKIAIKLEAQHQWTETNSFTRTSKVDVPPQNTGLIWIAPSIGAVTGTLKLTSGPATFTLTNFSQTRSGVARDDATPAYNALTEIRPSTAAETKAFCSAPTGTKASGKAGVGKAAKVVPGKGVGKQMLGLPRDAKLLGQPLVKSPRSNRSAVANDCRVLDPQCAMVAGRGGTWVYDDLAVIFGADHRVSALIYSGPGRTAQGVGVGSTLRAVRRAYSGIVCRSNPGATNCTLRGKDSSHRPVQTVFHFSGTKGHLMSDKVMIYRVDSRLGR</sequence>
<evidence type="ECO:0000313" key="1">
    <source>
        <dbReference type="EMBL" id="GGB23400.1"/>
    </source>
</evidence>
<reference evidence="1" key="2">
    <citation type="submission" date="2020-09" db="EMBL/GenBank/DDBJ databases">
        <authorList>
            <person name="Sun Q."/>
            <person name="Zhou Y."/>
        </authorList>
    </citation>
    <scope>NUCLEOTIDE SEQUENCE</scope>
    <source>
        <strain evidence="1">CGMCC 1.15085</strain>
    </source>
</reference>
<dbReference type="AlphaFoldDB" id="A0A916WQM6"/>
<gene>
    <name evidence="1" type="ORF">GCM10011492_11600</name>
</gene>
<comment type="caution">
    <text evidence="1">The sequence shown here is derived from an EMBL/GenBank/DDBJ whole genome shotgun (WGS) entry which is preliminary data.</text>
</comment>
<reference evidence="1" key="1">
    <citation type="journal article" date="2014" name="Int. J. Syst. Evol. Microbiol.">
        <title>Complete genome sequence of Corynebacterium casei LMG S-19264T (=DSM 44701T), isolated from a smear-ripened cheese.</title>
        <authorList>
            <consortium name="US DOE Joint Genome Institute (JGI-PGF)"/>
            <person name="Walter F."/>
            <person name="Albersmeier A."/>
            <person name="Kalinowski J."/>
            <person name="Ruckert C."/>
        </authorList>
    </citation>
    <scope>NUCLEOTIDE SEQUENCE</scope>
    <source>
        <strain evidence="1">CGMCC 1.15085</strain>
    </source>
</reference>
<dbReference type="Proteomes" id="UP000636793">
    <property type="component" value="Unassembled WGS sequence"/>
</dbReference>
<dbReference type="EMBL" id="BMHI01000002">
    <property type="protein sequence ID" value="GGB23400.1"/>
    <property type="molecule type" value="Genomic_DNA"/>
</dbReference>
<accession>A0A916WQM6</accession>
<proteinExistence type="predicted"/>
<protein>
    <submittedName>
        <fullName evidence="1">Uncharacterized protein</fullName>
    </submittedName>
</protein>